<proteinExistence type="predicted"/>
<evidence type="ECO:0000259" key="1">
    <source>
        <dbReference type="PROSITE" id="PS51782"/>
    </source>
</evidence>
<feature type="non-terminal residue" evidence="2">
    <location>
        <position position="1"/>
    </location>
</feature>
<dbReference type="PANTHER" id="PTHR33734">
    <property type="entry name" value="LYSM DOMAIN-CONTAINING GPI-ANCHORED PROTEIN 2"/>
    <property type="match status" value="1"/>
</dbReference>
<dbReference type="CDD" id="cd00118">
    <property type="entry name" value="LysM"/>
    <property type="match status" value="1"/>
</dbReference>
<evidence type="ECO:0000313" key="2">
    <source>
        <dbReference type="EMBL" id="SCC22620.1"/>
    </source>
</evidence>
<name>A0A1C4CU76_9BACI</name>
<keyword evidence="3" id="KW-1185">Reference proteome</keyword>
<dbReference type="PROSITE" id="PS51782">
    <property type="entry name" value="LYSM"/>
    <property type="match status" value="1"/>
</dbReference>
<reference evidence="3" key="1">
    <citation type="submission" date="2016-08" db="EMBL/GenBank/DDBJ databases">
        <authorList>
            <person name="Varghese N."/>
            <person name="Submissions Spin"/>
        </authorList>
    </citation>
    <scope>NUCLEOTIDE SEQUENCE [LARGE SCALE GENOMIC DNA]</scope>
    <source>
        <strain evidence="3">SGD-1123</strain>
    </source>
</reference>
<dbReference type="SUPFAM" id="SSF54106">
    <property type="entry name" value="LysM domain"/>
    <property type="match status" value="1"/>
</dbReference>
<dbReference type="GO" id="GO:0008932">
    <property type="term" value="F:lytic endotransglycosylase activity"/>
    <property type="evidence" value="ECO:0007669"/>
    <property type="project" value="TreeGrafter"/>
</dbReference>
<protein>
    <submittedName>
        <fullName evidence="2">LysM domain-containing protein</fullName>
    </submittedName>
</protein>
<sequence>SKSTVPSKPKTTTYKVKKGDTLSAIAKKYNTTVSKLKKANKLISDRIYVGESLKIQ</sequence>
<dbReference type="SMART" id="SM00257">
    <property type="entry name" value="LysM"/>
    <property type="match status" value="1"/>
</dbReference>
<organism evidence="2 3">
    <name type="scientific">[Bacillus] enclensis</name>
    <dbReference type="NCBI Taxonomy" id="1402860"/>
    <lineage>
        <taxon>Bacteria</taxon>
        <taxon>Bacillati</taxon>
        <taxon>Bacillota</taxon>
        <taxon>Bacilli</taxon>
        <taxon>Bacillales</taxon>
        <taxon>Bacillaceae</taxon>
        <taxon>Rossellomorea</taxon>
    </lineage>
</organism>
<dbReference type="Pfam" id="PF01476">
    <property type="entry name" value="LysM"/>
    <property type="match status" value="1"/>
</dbReference>
<dbReference type="Gene3D" id="3.10.350.10">
    <property type="entry name" value="LysM domain"/>
    <property type="match status" value="1"/>
</dbReference>
<dbReference type="InterPro" id="IPR018392">
    <property type="entry name" value="LysM"/>
</dbReference>
<dbReference type="EMBL" id="FMAU01000004">
    <property type="protein sequence ID" value="SCC22620.1"/>
    <property type="molecule type" value="Genomic_DNA"/>
</dbReference>
<dbReference type="AlphaFoldDB" id="A0A1C4CU76"/>
<gene>
    <name evidence="2" type="ORF">GA0061094_3238</name>
</gene>
<feature type="domain" description="LysM" evidence="1">
    <location>
        <begin position="12"/>
        <end position="55"/>
    </location>
</feature>
<dbReference type="InterPro" id="IPR036779">
    <property type="entry name" value="LysM_dom_sf"/>
</dbReference>
<dbReference type="PANTHER" id="PTHR33734:SF22">
    <property type="entry name" value="MEMBRANE-BOUND LYTIC MUREIN TRANSGLYCOSYLASE D"/>
    <property type="match status" value="1"/>
</dbReference>
<accession>A0A1C4CU76</accession>
<dbReference type="Proteomes" id="UP000181997">
    <property type="component" value="Unassembled WGS sequence"/>
</dbReference>
<evidence type="ECO:0000313" key="3">
    <source>
        <dbReference type="Proteomes" id="UP000181997"/>
    </source>
</evidence>
<dbReference type="OrthoDB" id="977752at2"/>